<keyword evidence="2" id="KW-1133">Transmembrane helix</keyword>
<name>A0A941EH73_9ACTN</name>
<protein>
    <recommendedName>
        <fullName evidence="5">DUF4405 domain-containing protein</fullName>
    </recommendedName>
</protein>
<keyword evidence="4" id="KW-1185">Reference proteome</keyword>
<keyword evidence="2" id="KW-0472">Membrane</keyword>
<dbReference type="EMBL" id="JAGSOH010000200">
    <property type="protein sequence ID" value="MBR7831231.1"/>
    <property type="molecule type" value="Genomic_DNA"/>
</dbReference>
<dbReference type="Proteomes" id="UP000676325">
    <property type="component" value="Unassembled WGS sequence"/>
</dbReference>
<feature type="transmembrane region" description="Helical" evidence="2">
    <location>
        <begin position="100"/>
        <end position="124"/>
    </location>
</feature>
<evidence type="ECO:0008006" key="5">
    <source>
        <dbReference type="Google" id="ProtNLM"/>
    </source>
</evidence>
<accession>A0A941EH73</accession>
<keyword evidence="2" id="KW-0812">Transmembrane</keyword>
<feature type="transmembrane region" description="Helical" evidence="2">
    <location>
        <begin position="144"/>
        <end position="162"/>
    </location>
</feature>
<comment type="caution">
    <text evidence="3">The sequence shown here is derived from an EMBL/GenBank/DDBJ whole genome shotgun (WGS) entry which is preliminary data.</text>
</comment>
<feature type="transmembrane region" description="Helical" evidence="2">
    <location>
        <begin position="30"/>
        <end position="51"/>
    </location>
</feature>
<evidence type="ECO:0000313" key="3">
    <source>
        <dbReference type="EMBL" id="MBR7831231.1"/>
    </source>
</evidence>
<feature type="transmembrane region" description="Helical" evidence="2">
    <location>
        <begin position="183"/>
        <end position="202"/>
    </location>
</feature>
<evidence type="ECO:0000256" key="2">
    <source>
        <dbReference type="SAM" id="Phobius"/>
    </source>
</evidence>
<evidence type="ECO:0000256" key="1">
    <source>
        <dbReference type="SAM" id="MobiDB-lite"/>
    </source>
</evidence>
<proteinExistence type="predicted"/>
<reference evidence="3" key="1">
    <citation type="submission" date="2021-04" db="EMBL/GenBank/DDBJ databases">
        <title>Genome based classification of Actinospica acidithermotolerans sp. nov., an actinobacterium isolated from an Indonesian hot spring.</title>
        <authorList>
            <person name="Kusuma A.B."/>
            <person name="Putra K.E."/>
            <person name="Nafisah S."/>
            <person name="Loh J."/>
            <person name="Nouioui I."/>
            <person name="Goodfellow M."/>
        </authorList>
    </citation>
    <scope>NUCLEOTIDE SEQUENCE</scope>
    <source>
        <strain evidence="3">MGRD01-02</strain>
    </source>
</reference>
<feature type="transmembrane region" description="Helical" evidence="2">
    <location>
        <begin position="57"/>
        <end position="79"/>
    </location>
</feature>
<sequence length="212" mass="23125">MTFPRTESPSHRRRSGPSEPLGGPEGNERLTALTGAVLLVLFAAEGVTLLQLGRLLYWHYVLGFLLIGPVCLKIASTVYRFSRYYTRHEPYVRKGPPHPLLRIIGPFIVLSTMAVLGTGVLLAVQHTSNTLAGFPVVFLHKLSFVGWAALMTVHVLAYLPRLPRLLADDAVPGRAARAVGGRGLRYSLLVLALGVGVILAMWGGQLSSSWHR</sequence>
<organism evidence="3 4">
    <name type="scientific">Actinospica acidithermotolerans</name>
    <dbReference type="NCBI Taxonomy" id="2828514"/>
    <lineage>
        <taxon>Bacteria</taxon>
        <taxon>Bacillati</taxon>
        <taxon>Actinomycetota</taxon>
        <taxon>Actinomycetes</taxon>
        <taxon>Catenulisporales</taxon>
        <taxon>Actinospicaceae</taxon>
        <taxon>Actinospica</taxon>
    </lineage>
</organism>
<gene>
    <name evidence="3" type="ORF">KDK95_33300</name>
</gene>
<dbReference type="RefSeq" id="WP_212522346.1">
    <property type="nucleotide sequence ID" value="NZ_JAGSOH010000200.1"/>
</dbReference>
<dbReference type="AlphaFoldDB" id="A0A941EH73"/>
<evidence type="ECO:0000313" key="4">
    <source>
        <dbReference type="Proteomes" id="UP000676325"/>
    </source>
</evidence>
<feature type="region of interest" description="Disordered" evidence="1">
    <location>
        <begin position="1"/>
        <end position="26"/>
    </location>
</feature>